<evidence type="ECO:0000313" key="2">
    <source>
        <dbReference type="EMBL" id="SVC93162.1"/>
    </source>
</evidence>
<dbReference type="PANTHER" id="PTHR22946">
    <property type="entry name" value="DIENELACTONE HYDROLASE DOMAIN-CONTAINING PROTEIN-RELATED"/>
    <property type="match status" value="1"/>
</dbReference>
<reference evidence="2" key="1">
    <citation type="submission" date="2018-05" db="EMBL/GenBank/DDBJ databases">
        <authorList>
            <person name="Lanie J.A."/>
            <person name="Ng W.-L."/>
            <person name="Kazmierczak K.M."/>
            <person name="Andrzejewski T.M."/>
            <person name="Davidsen T.M."/>
            <person name="Wayne K.J."/>
            <person name="Tettelin H."/>
            <person name="Glass J.I."/>
            <person name="Rusch D."/>
            <person name="Podicherti R."/>
            <person name="Tsui H.-C.T."/>
            <person name="Winkler M.E."/>
        </authorList>
    </citation>
    <scope>NUCLEOTIDE SEQUENCE</scope>
</reference>
<dbReference type="InterPro" id="IPR050261">
    <property type="entry name" value="FrsA_esterase"/>
</dbReference>
<proteinExistence type="predicted"/>
<dbReference type="GO" id="GO:0016787">
    <property type="term" value="F:hydrolase activity"/>
    <property type="evidence" value="ECO:0007669"/>
    <property type="project" value="InterPro"/>
</dbReference>
<dbReference type="Gene3D" id="3.40.50.1820">
    <property type="entry name" value="alpha/beta hydrolase"/>
    <property type="match status" value="1"/>
</dbReference>
<evidence type="ECO:0000259" key="1">
    <source>
        <dbReference type="Pfam" id="PF01738"/>
    </source>
</evidence>
<dbReference type="SUPFAM" id="SSF53474">
    <property type="entry name" value="alpha/beta-Hydrolases"/>
    <property type="match status" value="1"/>
</dbReference>
<protein>
    <recommendedName>
        <fullName evidence="1">Dienelactone hydrolase domain-containing protein</fullName>
    </recommendedName>
</protein>
<accession>A0A382R7K9</accession>
<dbReference type="Pfam" id="PF01738">
    <property type="entry name" value="DLH"/>
    <property type="match status" value="1"/>
</dbReference>
<dbReference type="InterPro" id="IPR029058">
    <property type="entry name" value="AB_hydrolase_fold"/>
</dbReference>
<name>A0A382R7K9_9ZZZZ</name>
<dbReference type="EMBL" id="UINC01119381">
    <property type="protein sequence ID" value="SVC93162.1"/>
    <property type="molecule type" value="Genomic_DNA"/>
</dbReference>
<dbReference type="AlphaFoldDB" id="A0A382R7K9"/>
<organism evidence="2">
    <name type="scientific">marine metagenome</name>
    <dbReference type="NCBI Taxonomy" id="408172"/>
    <lineage>
        <taxon>unclassified sequences</taxon>
        <taxon>metagenomes</taxon>
        <taxon>ecological metagenomes</taxon>
    </lineage>
</organism>
<dbReference type="PANTHER" id="PTHR22946:SF0">
    <property type="entry name" value="DIENELACTONE HYDROLASE DOMAIN-CONTAINING PROTEIN"/>
    <property type="match status" value="1"/>
</dbReference>
<feature type="non-terminal residue" evidence="2">
    <location>
        <position position="243"/>
    </location>
</feature>
<gene>
    <name evidence="2" type="ORF">METZ01_LOCUS346016</name>
</gene>
<sequence>MVKSYLFILVFLFYSSLTIVARADTLAKEIEYTHNGIKLKGYLAYNDAVKEKRPGVLVVHEWWGHNEHARDRARMLAEDGYTALAIDMYGIGKTANHPKKAGELMNAAFKDWETSQARFNKAKKILQAHETVDSTRIGAIGFCFGGAVSIRMVRGGADLDGIVAFHSSLPSEPPIKKGNVKASILIINGSEDSFLNPESVGSFSQEMVAGNVDFSYLSLAGVKHSFTNKQADEFSKKFNIPNL</sequence>
<feature type="domain" description="Dienelactone hydrolase" evidence="1">
    <location>
        <begin position="40"/>
        <end position="232"/>
    </location>
</feature>
<dbReference type="InterPro" id="IPR002925">
    <property type="entry name" value="Dienelactn_hydro"/>
</dbReference>